<keyword evidence="4" id="KW-0067">ATP-binding</keyword>
<evidence type="ECO:0000259" key="6">
    <source>
        <dbReference type="Pfam" id="PF03109"/>
    </source>
</evidence>
<keyword evidence="7" id="KW-0418">Kinase</keyword>
<dbReference type="GO" id="GO:0006744">
    <property type="term" value="P:ubiquinone biosynthetic process"/>
    <property type="evidence" value="ECO:0007669"/>
    <property type="project" value="TreeGrafter"/>
</dbReference>
<reference evidence="7 8" key="1">
    <citation type="submission" date="2019-11" db="EMBL/GenBank/DDBJ databases">
        <authorList>
            <person name="Lang L."/>
        </authorList>
    </citation>
    <scope>NUCLEOTIDE SEQUENCE [LARGE SCALE GENOMIC DNA]</scope>
    <source>
        <strain evidence="7 8">YIM 132242</strain>
    </source>
</reference>
<dbReference type="InterPro" id="IPR034646">
    <property type="entry name" value="ADCK3_dom"/>
</dbReference>
<dbReference type="GO" id="GO:0016301">
    <property type="term" value="F:kinase activity"/>
    <property type="evidence" value="ECO:0007669"/>
    <property type="project" value="UniProtKB-KW"/>
</dbReference>
<proteinExistence type="inferred from homology"/>
<dbReference type="GO" id="GO:0005524">
    <property type="term" value="F:ATP binding"/>
    <property type="evidence" value="ECO:0007669"/>
    <property type="project" value="UniProtKB-KW"/>
</dbReference>
<dbReference type="CDD" id="cd13970">
    <property type="entry name" value="ABC1_ADCK3"/>
    <property type="match status" value="1"/>
</dbReference>
<keyword evidence="8" id="KW-1185">Reference proteome</keyword>
<dbReference type="InterPro" id="IPR051409">
    <property type="entry name" value="Atypical_kinase_ADCK"/>
</dbReference>
<evidence type="ECO:0000256" key="3">
    <source>
        <dbReference type="ARBA" id="ARBA00022741"/>
    </source>
</evidence>
<accession>A0A6L6HPN4</accession>
<keyword evidence="5" id="KW-1133">Transmembrane helix</keyword>
<dbReference type="AlphaFoldDB" id="A0A6L6HPN4"/>
<gene>
    <name evidence="7" type="ORF">GIY56_12505</name>
</gene>
<protein>
    <submittedName>
        <fullName evidence="7">AarF/ABC1/UbiB kinase family protein</fullName>
    </submittedName>
</protein>
<organism evidence="7 8">
    <name type="scientific">Paracoccus lichenicola</name>
    <dbReference type="NCBI Taxonomy" id="2665644"/>
    <lineage>
        <taxon>Bacteria</taxon>
        <taxon>Pseudomonadati</taxon>
        <taxon>Pseudomonadota</taxon>
        <taxon>Alphaproteobacteria</taxon>
        <taxon>Rhodobacterales</taxon>
        <taxon>Paracoccaceae</taxon>
        <taxon>Paracoccus</taxon>
    </lineage>
</organism>
<evidence type="ECO:0000256" key="1">
    <source>
        <dbReference type="ARBA" id="ARBA00009670"/>
    </source>
</evidence>
<comment type="similarity">
    <text evidence="1">Belongs to the protein kinase superfamily. ADCK protein kinase family.</text>
</comment>
<comment type="caution">
    <text evidence="7">The sequence shown here is derived from an EMBL/GenBank/DDBJ whole genome shotgun (WGS) entry which is preliminary data.</text>
</comment>
<keyword evidence="2" id="KW-0808">Transferase</keyword>
<evidence type="ECO:0000313" key="7">
    <source>
        <dbReference type="EMBL" id="MTE01117.1"/>
    </source>
</evidence>
<dbReference type="PANTHER" id="PTHR43851">
    <property type="match status" value="1"/>
</dbReference>
<dbReference type="PANTHER" id="PTHR43851:SF3">
    <property type="entry name" value="COENZYME Q8"/>
    <property type="match status" value="1"/>
</dbReference>
<feature type="domain" description="ABC1 atypical kinase-like" evidence="6">
    <location>
        <begin position="99"/>
        <end position="323"/>
    </location>
</feature>
<dbReference type="Proteomes" id="UP000481417">
    <property type="component" value="Unassembled WGS sequence"/>
</dbReference>
<dbReference type="InterPro" id="IPR011009">
    <property type="entry name" value="Kinase-like_dom_sf"/>
</dbReference>
<dbReference type="EMBL" id="WMBT01000007">
    <property type="protein sequence ID" value="MTE01117.1"/>
    <property type="molecule type" value="Genomic_DNA"/>
</dbReference>
<evidence type="ECO:0000256" key="4">
    <source>
        <dbReference type="ARBA" id="ARBA00022840"/>
    </source>
</evidence>
<sequence length="446" mass="48350">MPRDHDDAGAAVPTGRVGRLLQFGGIATAIAGGVAAGGLRALAQGRRPDAAQLLLTPANMLRLTAGLSHLRGAALKLGQMLSMDTGLVLPDELTAILGRMRDDARHMPPKQLQTVLSAEWGEGWHKRFARFDVRPFAAASIGQVHRAVTRDGRDLVIKVQYPGVRASIDSDVDNMATLLRLPGVLPRGMDLAPLMAEAKRQLHVEADYVAEAGHLGRFGALLAGSDIFVLPELQADLCTPQVLAMTYLDSAPLDSLAGAPQDLRDRLAAALIDLVLRELFAFGLMQTDPNPANYRYDPRTGRIVLLDFGAVQAIAPPLVADFRALARVALDGGTEETRAAMERIGYFGPATAPHHQALIQSMFDIAMTPLRQERPFDFGRSDLLVRLRDMGLAIGNERELAHVPPAATLFLHRKIGGMYLMAAKLQARVALRPMVEAYCRRATMPR</sequence>
<name>A0A6L6HPN4_9RHOB</name>
<dbReference type="RefSeq" id="WP_154765182.1">
    <property type="nucleotide sequence ID" value="NZ_WMBT01000007.1"/>
</dbReference>
<evidence type="ECO:0000256" key="2">
    <source>
        <dbReference type="ARBA" id="ARBA00022679"/>
    </source>
</evidence>
<keyword evidence="5" id="KW-0812">Transmembrane</keyword>
<keyword evidence="3" id="KW-0547">Nucleotide-binding</keyword>
<dbReference type="Pfam" id="PF03109">
    <property type="entry name" value="ABC1"/>
    <property type="match status" value="1"/>
</dbReference>
<evidence type="ECO:0000256" key="5">
    <source>
        <dbReference type="SAM" id="Phobius"/>
    </source>
</evidence>
<feature type="transmembrane region" description="Helical" evidence="5">
    <location>
        <begin position="20"/>
        <end position="43"/>
    </location>
</feature>
<keyword evidence="5" id="KW-0472">Membrane</keyword>
<evidence type="ECO:0000313" key="8">
    <source>
        <dbReference type="Proteomes" id="UP000481417"/>
    </source>
</evidence>
<dbReference type="InterPro" id="IPR004147">
    <property type="entry name" value="ABC1_dom"/>
</dbReference>
<dbReference type="SUPFAM" id="SSF56112">
    <property type="entry name" value="Protein kinase-like (PK-like)"/>
    <property type="match status" value="1"/>
</dbReference>